<accession>A0AB39N5L9</accession>
<dbReference type="EMBL" id="CP163432">
    <property type="protein sequence ID" value="XDQ12233.1"/>
    <property type="molecule type" value="Genomic_DNA"/>
</dbReference>
<name>A0AB39N5L9_9ACTN</name>
<evidence type="ECO:0000313" key="1">
    <source>
        <dbReference type="EMBL" id="XDQ12233.1"/>
    </source>
</evidence>
<protein>
    <submittedName>
        <fullName evidence="1">Uncharacterized protein</fullName>
    </submittedName>
</protein>
<proteinExistence type="predicted"/>
<gene>
    <name evidence="1" type="ORF">AB5J55_22660</name>
</gene>
<dbReference type="AlphaFoldDB" id="A0AB39N5L9"/>
<sequence length="85" mass="9685">MPLFPRYEYEGYGQGHKLDLTNIPKECVTVSVDIRDEKLSEAIRRKITSLEASRELGAKQQDFALAYRASLKLEVLQQVMKEAGL</sequence>
<dbReference type="RefSeq" id="WP_369272419.1">
    <property type="nucleotide sequence ID" value="NZ_CP163432.1"/>
</dbReference>
<reference evidence="1" key="1">
    <citation type="submission" date="2024-07" db="EMBL/GenBank/DDBJ databases">
        <authorList>
            <person name="Yu S.T."/>
        </authorList>
    </citation>
    <scope>NUCLEOTIDE SEQUENCE</scope>
    <source>
        <strain evidence="1">R11</strain>
    </source>
</reference>
<organism evidence="1">
    <name type="scientific">Streptomyces sp. R11</name>
    <dbReference type="NCBI Taxonomy" id="3238625"/>
    <lineage>
        <taxon>Bacteria</taxon>
        <taxon>Bacillati</taxon>
        <taxon>Actinomycetota</taxon>
        <taxon>Actinomycetes</taxon>
        <taxon>Kitasatosporales</taxon>
        <taxon>Streptomycetaceae</taxon>
        <taxon>Streptomyces</taxon>
    </lineage>
</organism>